<feature type="transmembrane region" description="Helical" evidence="4">
    <location>
        <begin position="114"/>
        <end position="137"/>
    </location>
</feature>
<feature type="transmembrane region" description="Helical" evidence="4">
    <location>
        <begin position="56"/>
        <end position="73"/>
    </location>
</feature>
<sequence>MKKYELQLRQPQQKRPPRPPLPTALGFGGDEDNDVEKDITPQASRNKSLKDVITNPFQSLLFFIFLFFWFSRLKSSRRKRWKRTHQCFIMMEFMMNEAENCSAKSPRSRKERRILLVLTKSLLGTSGVLLPVGVVIMRSRDDHLYADKDKFVTAAYKRKLAEQEKWMAEERLRELKEEKEDLVARKQGKQEKQAEFRKLENLDDQVADETSDRNHALSDPKFVSKSSSVEDARLNETSPPRSSEPLDPKPVSDKTSFRHFN</sequence>
<feature type="compositionally biased region" description="Basic and acidic residues" evidence="3">
    <location>
        <begin position="244"/>
        <end position="261"/>
    </location>
</feature>
<feature type="region of interest" description="Disordered" evidence="3">
    <location>
        <begin position="186"/>
        <end position="261"/>
    </location>
</feature>
<dbReference type="GO" id="GO:0000381">
    <property type="term" value="P:regulation of alternative mRNA splicing, via spliceosome"/>
    <property type="evidence" value="ECO:0007669"/>
    <property type="project" value="InterPro"/>
</dbReference>
<comment type="caution">
    <text evidence="6">The sequence shown here is derived from an EMBL/GenBank/DDBJ whole genome shotgun (WGS) entry which is preliminary data.</text>
</comment>
<dbReference type="OrthoDB" id="446635at2759"/>
<organism evidence="6 7">
    <name type="scientific">Populus tomentosa</name>
    <name type="common">Chinese white poplar</name>
    <dbReference type="NCBI Taxonomy" id="118781"/>
    <lineage>
        <taxon>Eukaryota</taxon>
        <taxon>Viridiplantae</taxon>
        <taxon>Streptophyta</taxon>
        <taxon>Embryophyta</taxon>
        <taxon>Tracheophyta</taxon>
        <taxon>Spermatophyta</taxon>
        <taxon>Magnoliopsida</taxon>
        <taxon>eudicotyledons</taxon>
        <taxon>Gunneridae</taxon>
        <taxon>Pentapetalae</taxon>
        <taxon>rosids</taxon>
        <taxon>fabids</taxon>
        <taxon>Malpighiales</taxon>
        <taxon>Salicaceae</taxon>
        <taxon>Saliceae</taxon>
        <taxon>Populus</taxon>
    </lineage>
</organism>
<accession>A0A8X8D776</accession>
<dbReference type="Proteomes" id="UP000886885">
    <property type="component" value="Chromosome 4D"/>
</dbReference>
<dbReference type="AlphaFoldDB" id="A0A8X8D776"/>
<dbReference type="EMBL" id="JAAWWB010000008">
    <property type="protein sequence ID" value="KAG6778189.1"/>
    <property type="molecule type" value="Genomic_DNA"/>
</dbReference>
<keyword evidence="4" id="KW-0472">Membrane</keyword>
<keyword evidence="4" id="KW-1133">Transmembrane helix</keyword>
<protein>
    <recommendedName>
        <fullName evidence="5">Nuclear speckle splicing regulatory protein 1 N-terminal domain-containing protein</fullName>
    </recommendedName>
</protein>
<feature type="region of interest" description="Disordered" evidence="3">
    <location>
        <begin position="1"/>
        <end position="41"/>
    </location>
</feature>
<evidence type="ECO:0000313" key="6">
    <source>
        <dbReference type="EMBL" id="KAG6778189.1"/>
    </source>
</evidence>
<dbReference type="PANTHER" id="PTHR30060">
    <property type="entry name" value="INNER MEMBRANE PROTEIN"/>
    <property type="match status" value="1"/>
</dbReference>
<gene>
    <name evidence="6" type="ORF">POTOM_018042</name>
</gene>
<name>A0A8X8D776_POPTO</name>
<dbReference type="Pfam" id="PF09745">
    <property type="entry name" value="NSRP1_N"/>
    <property type="match status" value="1"/>
</dbReference>
<comment type="similarity">
    <text evidence="1">Belongs to the NSRP1 family.</text>
</comment>
<feature type="domain" description="Nuclear speckle splicing regulatory protein 1 N-terminal" evidence="5">
    <location>
        <begin position="138"/>
        <end position="181"/>
    </location>
</feature>
<evidence type="ECO:0000259" key="5">
    <source>
        <dbReference type="Pfam" id="PF09745"/>
    </source>
</evidence>
<proteinExistence type="inferred from homology"/>
<dbReference type="PANTHER" id="PTHR30060:SF0">
    <property type="entry name" value="COILED-COIL PROTEIN (DUF2040)-RELATED"/>
    <property type="match status" value="1"/>
</dbReference>
<feature type="compositionally biased region" description="Basic and acidic residues" evidence="3">
    <location>
        <begin position="186"/>
        <end position="201"/>
    </location>
</feature>
<keyword evidence="7" id="KW-1185">Reference proteome</keyword>
<evidence type="ECO:0000313" key="7">
    <source>
        <dbReference type="Proteomes" id="UP000886885"/>
    </source>
</evidence>
<reference evidence="6" key="1">
    <citation type="journal article" date="2020" name="bioRxiv">
        <title>Hybrid origin of Populus tomentosa Carr. identified through genome sequencing and phylogenomic analysis.</title>
        <authorList>
            <person name="An X."/>
            <person name="Gao K."/>
            <person name="Chen Z."/>
            <person name="Li J."/>
            <person name="Yang X."/>
            <person name="Yang X."/>
            <person name="Zhou J."/>
            <person name="Guo T."/>
            <person name="Zhao T."/>
            <person name="Huang S."/>
            <person name="Miao D."/>
            <person name="Khan W.U."/>
            <person name="Rao P."/>
            <person name="Ye M."/>
            <person name="Lei B."/>
            <person name="Liao W."/>
            <person name="Wang J."/>
            <person name="Ji L."/>
            <person name="Li Y."/>
            <person name="Guo B."/>
            <person name="Mustafa N.S."/>
            <person name="Li S."/>
            <person name="Yun Q."/>
            <person name="Keller S.R."/>
            <person name="Mao J."/>
            <person name="Zhang R."/>
            <person name="Strauss S.H."/>
        </authorList>
    </citation>
    <scope>NUCLEOTIDE SEQUENCE</scope>
    <source>
        <strain evidence="6">GM15</strain>
        <tissue evidence="6">Leaf</tissue>
    </source>
</reference>
<keyword evidence="2" id="KW-0175">Coiled coil</keyword>
<evidence type="ECO:0000256" key="4">
    <source>
        <dbReference type="SAM" id="Phobius"/>
    </source>
</evidence>
<evidence type="ECO:0000256" key="3">
    <source>
        <dbReference type="SAM" id="MobiDB-lite"/>
    </source>
</evidence>
<keyword evidence="4" id="KW-0812">Transmembrane</keyword>
<evidence type="ECO:0000256" key="2">
    <source>
        <dbReference type="ARBA" id="ARBA00023054"/>
    </source>
</evidence>
<dbReference type="InterPro" id="IPR018612">
    <property type="entry name" value="NSRP1_N"/>
</dbReference>
<evidence type="ECO:0000256" key="1">
    <source>
        <dbReference type="ARBA" id="ARBA00010126"/>
    </source>
</evidence>